<dbReference type="InterPro" id="IPR012334">
    <property type="entry name" value="Pectin_lyas_fold"/>
</dbReference>
<dbReference type="AlphaFoldDB" id="A0AAP5IFK5"/>
<comment type="caution">
    <text evidence="2">The sequence shown here is derived from an EMBL/GenBank/DDBJ whole genome shotgun (WGS) entry which is preliminary data.</text>
</comment>
<reference evidence="3" key="1">
    <citation type="journal article" date="2021" name="Science">
        <title>Hunting the eagle killer: A cyanobacterial neurotoxin causes vacuolar myelinopathy.</title>
        <authorList>
            <person name="Breinlinger S."/>
            <person name="Phillips T.J."/>
            <person name="Haram B.N."/>
            <person name="Mares J."/>
            <person name="Martinez Yerena J.A."/>
            <person name="Hrouzek P."/>
            <person name="Sobotka R."/>
            <person name="Henderson W.M."/>
            <person name="Schmieder P."/>
            <person name="Williams S.M."/>
            <person name="Lauderdale J.D."/>
            <person name="Wilde H.D."/>
            <person name="Gerrin W."/>
            <person name="Kust A."/>
            <person name="Washington J.W."/>
            <person name="Wagner C."/>
            <person name="Geier B."/>
            <person name="Liebeke M."/>
            <person name="Enke H."/>
            <person name="Niedermeyer T.H.J."/>
            <person name="Wilde S.B."/>
        </authorList>
    </citation>
    <scope>NUCLEOTIDE SEQUENCE [LARGE SCALE GENOMIC DNA]</scope>
    <source>
        <strain evidence="3">Thurmond2011</strain>
    </source>
</reference>
<name>A0AAP5IFK5_9CYAN</name>
<dbReference type="InterPro" id="IPR011050">
    <property type="entry name" value="Pectin_lyase_fold/virulence"/>
</dbReference>
<dbReference type="SUPFAM" id="SSF51126">
    <property type="entry name" value="Pectin lyase-like"/>
    <property type="match status" value="3"/>
</dbReference>
<proteinExistence type="predicted"/>
<gene>
    <name evidence="2" type="ORF">G7B40_040665</name>
</gene>
<dbReference type="Gene3D" id="2.160.20.10">
    <property type="entry name" value="Single-stranded right-handed beta-helix, Pectin lyase-like"/>
    <property type="match status" value="2"/>
</dbReference>
<dbReference type="Pfam" id="PF05860">
    <property type="entry name" value="TPS"/>
    <property type="match status" value="1"/>
</dbReference>
<keyword evidence="3" id="KW-1185">Reference proteome</keyword>
<sequence>MLERTGIWYKLLGIAIGGTYAFSINCAIAQITPDKTLTNNSSVSQTANIINITGGTQAGRNLFHSFQSFSVPTRATAFFNNGLDINNIISRVTGGSISNIDGLIQTRGTANLFLINPTGIVFGRNASLNVGGSFIASTASSLKFADGFVFSATAPLSTAPLLTISLPTGLQFGSSPGEILLQGSGAVRNPDFQALLLNKDAGLRVQPDKTLALVGGQVTLDGGVLNTDGGRIELGSVAGNGLVSLTPINKGFSLGYTGVQSFGNINLSQQAAVNTSGGDIQVWGKNLSLTNGSQIETITLGSQPGGSLVVNAQESVQVTGVNSNPMFPSALRAETAPNTQGPGGNVTINTGKFLVQDGGFISASTYGAGKSGDLIINASDSVQVTGTTGNFGSALLVQQNQANAKGSAGNLKINTHQLLLADGAFIGTGTLGIANGGFLTINADSVDIINGINPNKTTGISSQAEEGSRGNAGNLTINTHDLRIKDGAFVTSSTKSVGNAGNLTINATGSVQLIGTNPNGTISTLLAQSQDKATGAPGNLTINTNQLLVQDGAFVGAGISSLSPTKSKSAGNLTINASDFVHVIGTSPNGSNSSGLSTQAEAGATGASGNLTINTHELLVRDGAFVSASTKGSGNGGNLNIKADSVQVIGTFAKGKGSSLLVQAEPGSSGNAGDLTINTGELLVQGGAFVGTGTFGKGNGGNLTVSGNLTAKADSVKIIGTFADTNSSGLSTQAEQGSLGNAGNLIINTRELLVQGGGFVSSGTKSSGNGGDLNIKADSVKIIGTSPNRTTTSSILTEAQAGSSGNAGNLIIDTRDLVVRGNPTIKTTESRGVVGILVRSLGTGNAGNLTINARSILLDSNAALTGDTNKEKATITLHSRDYLILTRGGSITTDARGSNVIGGNTNINTDTLAAVNSVISASSRDSRGGQVTINAQSIFRSNDTEITATGASPQLNGTVQINTLNIDPSRGLVILPTISEVTPKLISSRCQAFNEAQGGSQFILTGRGGLPTSPYEPLTSDAIWTDSRIPATTIRQYLPKKVRVRPIIKRKPITINPATGWVFNGNGEVTLISSTRNVTGSASTPASCPRP</sequence>
<dbReference type="NCBIfam" id="TIGR01901">
    <property type="entry name" value="adhes_NPXG"/>
    <property type="match status" value="1"/>
</dbReference>
<accession>A0AAP5IFK5</accession>
<dbReference type="SMART" id="SM00912">
    <property type="entry name" value="Haemagg_act"/>
    <property type="match status" value="1"/>
</dbReference>
<evidence type="ECO:0000313" key="3">
    <source>
        <dbReference type="Proteomes" id="UP000667802"/>
    </source>
</evidence>
<evidence type="ECO:0000259" key="1">
    <source>
        <dbReference type="SMART" id="SM00912"/>
    </source>
</evidence>
<protein>
    <submittedName>
        <fullName evidence="2">Filamentous hemagglutinin N-terminal domain-containing protein</fullName>
    </submittedName>
</protein>
<dbReference type="EMBL" id="JAALHA020000039">
    <property type="protein sequence ID" value="MDR9900803.1"/>
    <property type="molecule type" value="Genomic_DNA"/>
</dbReference>
<organism evidence="2 3">
    <name type="scientific">Aetokthonos hydrillicola Thurmond2011</name>
    <dbReference type="NCBI Taxonomy" id="2712845"/>
    <lineage>
        <taxon>Bacteria</taxon>
        <taxon>Bacillati</taxon>
        <taxon>Cyanobacteriota</taxon>
        <taxon>Cyanophyceae</taxon>
        <taxon>Nostocales</taxon>
        <taxon>Hapalosiphonaceae</taxon>
        <taxon>Aetokthonos</taxon>
    </lineage>
</organism>
<dbReference type="RefSeq" id="WP_208350975.1">
    <property type="nucleotide sequence ID" value="NZ_JAALHA020000039.1"/>
</dbReference>
<feature type="domain" description="Filamentous haemagglutinin FhaB/tRNA nuclease CdiA-like TPS" evidence="1">
    <location>
        <begin position="33"/>
        <end position="145"/>
    </location>
</feature>
<dbReference type="Proteomes" id="UP000667802">
    <property type="component" value="Unassembled WGS sequence"/>
</dbReference>
<evidence type="ECO:0000313" key="2">
    <source>
        <dbReference type="EMBL" id="MDR9900803.1"/>
    </source>
</evidence>
<dbReference type="InterPro" id="IPR008638">
    <property type="entry name" value="FhaB/CdiA-like_TPS"/>
</dbReference>